<dbReference type="InterPro" id="IPR033801">
    <property type="entry name" value="CBM6-CBM35-CBM36-like_1"/>
</dbReference>
<dbReference type="AlphaFoldDB" id="A0A1H8A5K5"/>
<dbReference type="PROSITE" id="PS51257">
    <property type="entry name" value="PROKAR_LIPOPROTEIN"/>
    <property type="match status" value="1"/>
</dbReference>
<feature type="signal peptide" evidence="1">
    <location>
        <begin position="1"/>
        <end position="22"/>
    </location>
</feature>
<feature type="chain" id="PRO_5010340154" evidence="1">
    <location>
        <begin position="23"/>
        <end position="1006"/>
    </location>
</feature>
<dbReference type="Pfam" id="PF22815">
    <property type="entry name" value="CatAgl_D1"/>
    <property type="match status" value="1"/>
</dbReference>
<gene>
    <name evidence="3" type="ORF">SAMN05444354_120116</name>
</gene>
<evidence type="ECO:0000313" key="4">
    <source>
        <dbReference type="Proteomes" id="UP000182719"/>
    </source>
</evidence>
<dbReference type="GO" id="GO:0030246">
    <property type="term" value="F:carbohydrate binding"/>
    <property type="evidence" value="ECO:0007669"/>
    <property type="project" value="InterPro"/>
</dbReference>
<dbReference type="Gene3D" id="2.160.20.10">
    <property type="entry name" value="Single-stranded right-handed beta-helix, Pectin lyase-like"/>
    <property type="match status" value="1"/>
</dbReference>
<evidence type="ECO:0000259" key="2">
    <source>
        <dbReference type="PROSITE" id="PS51175"/>
    </source>
</evidence>
<name>A0A1H8A5K5_STIAU</name>
<dbReference type="InterPro" id="IPR011050">
    <property type="entry name" value="Pectin_lyase_fold/virulence"/>
</dbReference>
<dbReference type="InterPro" id="IPR055149">
    <property type="entry name" value="Agl_cat_D2"/>
</dbReference>
<dbReference type="InterPro" id="IPR051816">
    <property type="entry name" value="Glycosyl_Hydrolase_31"/>
</dbReference>
<dbReference type="PANTHER" id="PTHR43863:SF2">
    <property type="entry name" value="MALTASE-GLUCOAMYLASE"/>
    <property type="match status" value="1"/>
</dbReference>
<dbReference type="Pfam" id="PF03422">
    <property type="entry name" value="CBM_6"/>
    <property type="match status" value="2"/>
</dbReference>
<feature type="domain" description="CBM6" evidence="2">
    <location>
        <begin position="185"/>
        <end position="313"/>
    </location>
</feature>
<dbReference type="CDD" id="cd14490">
    <property type="entry name" value="CBM6-CBM35-CBM36_like_1"/>
    <property type="match status" value="1"/>
</dbReference>
<dbReference type="InterPro" id="IPR012334">
    <property type="entry name" value="Pectin_lyas_fold"/>
</dbReference>
<dbReference type="SMART" id="SM00710">
    <property type="entry name" value="PbH1"/>
    <property type="match status" value="5"/>
</dbReference>
<feature type="domain" description="CBM6" evidence="2">
    <location>
        <begin position="45"/>
        <end position="173"/>
    </location>
</feature>
<keyword evidence="4" id="KW-1185">Reference proteome</keyword>
<dbReference type="InterPro" id="IPR008979">
    <property type="entry name" value="Galactose-bd-like_sf"/>
</dbReference>
<dbReference type="PANTHER" id="PTHR43863">
    <property type="entry name" value="HYDROLASE, PUTATIVE (AFU_ORTHOLOGUE AFUA_1G03140)-RELATED"/>
    <property type="match status" value="1"/>
</dbReference>
<feature type="domain" description="CBM6" evidence="2">
    <location>
        <begin position="331"/>
        <end position="447"/>
    </location>
</feature>
<organism evidence="3 4">
    <name type="scientific">Stigmatella aurantiaca</name>
    <dbReference type="NCBI Taxonomy" id="41"/>
    <lineage>
        <taxon>Bacteria</taxon>
        <taxon>Pseudomonadati</taxon>
        <taxon>Myxococcota</taxon>
        <taxon>Myxococcia</taxon>
        <taxon>Myxococcales</taxon>
        <taxon>Cystobacterineae</taxon>
        <taxon>Archangiaceae</taxon>
        <taxon>Stigmatella</taxon>
    </lineage>
</organism>
<dbReference type="InterPro" id="IPR006626">
    <property type="entry name" value="PbH1"/>
</dbReference>
<protein>
    <submittedName>
        <fullName evidence="3">Carbohydrate binding module (Family 6)</fullName>
    </submittedName>
</protein>
<evidence type="ECO:0000256" key="1">
    <source>
        <dbReference type="SAM" id="SignalP"/>
    </source>
</evidence>
<evidence type="ECO:0000313" key="3">
    <source>
        <dbReference type="EMBL" id="SEM65843.1"/>
    </source>
</evidence>
<dbReference type="EMBL" id="FOAP01000020">
    <property type="protein sequence ID" value="SEM65843.1"/>
    <property type="molecule type" value="Genomic_DNA"/>
</dbReference>
<dbReference type="Pfam" id="PF22816">
    <property type="entry name" value="CatAgl_D2"/>
    <property type="match status" value="1"/>
</dbReference>
<dbReference type="OrthoDB" id="8673369at2"/>
<keyword evidence="1" id="KW-0732">Signal</keyword>
<dbReference type="PROSITE" id="PS51175">
    <property type="entry name" value="CBM6"/>
    <property type="match status" value="3"/>
</dbReference>
<sequence>MKSLWRTWGSRMLLMTSLSAGAGCLSPEALSPEESGASEQQSAATVYEAENAELLGGAVRATDHTGASGNAFVGGFTDSNKGNATVRFTVTAASAGNHEVALRYANGTGSPMTLSLYRGTTKLKQITLAATANWDTWGTQTETLALSAGAQTLSYKFDTSDSGNVNLDSLSVNAVVTPPPQGSGPLYEAENAELLGGAVRATDHTGASGSAFVGGFTDSNKGNATVRFTVTAASAGNHEVALRYANGTGSVKTLSLYQGTTKLKQVSLEATANWDTWGTQTETLALSAGTQTLSYKFDTSDSGNVNLDSLNVSAVAPPPPPPPAPPAGSGFVYEAEEQFFSGGVIREPTHLRNFAAVGARAIFTVNADTAKNHTVGLHYANPSGTAKTLNVYVNGLYFATTNLASTSTSGWALKTESLTLRRGLNTITYQYDPGTTGGVNINAVAIVDGKALAARGATLPYQELEAETGSTNATVLSPNRTPGTVEAESSGRRAVKLTQTGHYVQWTAPQAANSLVVRYSMPDTATGTGTNATLSLYINGSKVQALPLSSKHAWVYGGYPYGNSPGTPSKPGEWDPGPHRFYDESRFLLPAIPAGATVKLQKDSGDTAASYTVDLIDLEQVDPALTMPMNFVSITDFGARADDNVDDSQALRSAISSAKSTGKVGVWIPPGVFHINSRVDLETIHLRGAGPWYTRIQATNYGDHFTGTGNNVQVFDLAYFGDIVERQDGPDRAAFEGNFGTGSHIQNVWIEHAKVGYWIKPGTDGLFIVNGRVRNVYADGINLHAGIKNSTVSHVHARNTGDDAFAMWSDGNINENCTFRYDTAQLPNLANTFAIYNGRDNKLLDSVGSDTHYASSGVLLTDWFADLPFLGTTEIKRVTLNRTGGEQKVNFAMTAGAVWIHAARRAITGHILVEGVELNDSTFSGVKLSFGQTPPPTHPPVNNEPISNVTLTNVTIKGAGTYGLETQNVPGTATCTNVTVTGAASGGLLNPSNRFTFNKVSGNSGW</sequence>
<dbReference type="InterPro" id="IPR005084">
    <property type="entry name" value="CBM6"/>
</dbReference>
<dbReference type="Gene3D" id="2.60.120.260">
    <property type="entry name" value="Galactose-binding domain-like"/>
    <property type="match status" value="4"/>
</dbReference>
<dbReference type="Proteomes" id="UP000182719">
    <property type="component" value="Unassembled WGS sequence"/>
</dbReference>
<accession>A0A1H8A5K5</accession>
<dbReference type="CDD" id="cd04083">
    <property type="entry name" value="CBM35_Lmo2446-like"/>
    <property type="match status" value="2"/>
</dbReference>
<dbReference type="SUPFAM" id="SSF49785">
    <property type="entry name" value="Galactose-binding domain-like"/>
    <property type="match status" value="3"/>
</dbReference>
<reference evidence="4" key="1">
    <citation type="submission" date="2016-10" db="EMBL/GenBank/DDBJ databases">
        <authorList>
            <person name="Varghese N."/>
            <person name="Submissions S."/>
        </authorList>
    </citation>
    <scope>NUCLEOTIDE SEQUENCE [LARGE SCALE GENOMIC DNA]</scope>
    <source>
        <strain evidence="4">DSM 17044</strain>
    </source>
</reference>
<proteinExistence type="predicted"/>
<dbReference type="SUPFAM" id="SSF51126">
    <property type="entry name" value="Pectin lyase-like"/>
    <property type="match status" value="1"/>
</dbReference>